<evidence type="ECO:0000256" key="1">
    <source>
        <dbReference type="SAM" id="Phobius"/>
    </source>
</evidence>
<proteinExistence type="predicted"/>
<keyword evidence="1" id="KW-1133">Transmembrane helix</keyword>
<dbReference type="EMBL" id="LR739235">
    <property type="protein sequence ID" value="VZR98143.1"/>
    <property type="molecule type" value="Genomic_DNA"/>
</dbReference>
<organism evidence="2">
    <name type="scientific">Mycoplasma feriruminatoris</name>
    <dbReference type="NCBI Taxonomy" id="1179777"/>
    <lineage>
        <taxon>Bacteria</taxon>
        <taxon>Bacillati</taxon>
        <taxon>Mycoplasmatota</taxon>
        <taxon>Mollicutes</taxon>
        <taxon>Mycoplasmataceae</taxon>
        <taxon>Mycoplasma</taxon>
    </lineage>
</organism>
<gene>
    <name evidence="2" type="ORF">MF5295_00644</name>
</gene>
<feature type="transmembrane region" description="Helical" evidence="1">
    <location>
        <begin position="438"/>
        <end position="457"/>
    </location>
</feature>
<dbReference type="AlphaFoldDB" id="A0A654IIV7"/>
<protein>
    <submittedName>
        <fullName evidence="2">Uncharacterized protein</fullName>
    </submittedName>
</protein>
<reference evidence="2" key="1">
    <citation type="submission" date="2019-11" db="EMBL/GenBank/DDBJ databases">
        <authorList>
            <person name="Falquet L."/>
            <person name="Falquet L."/>
        </authorList>
    </citation>
    <scope>NUCLEOTIDE SEQUENCE</scope>
    <source>
        <strain evidence="2">8756-13</strain>
    </source>
</reference>
<keyword evidence="1" id="KW-0472">Membrane</keyword>
<keyword evidence="1" id="KW-0812">Transmembrane</keyword>
<evidence type="ECO:0000313" key="2">
    <source>
        <dbReference type="EMBL" id="VZR98143.1"/>
    </source>
</evidence>
<sequence>MFLALLASMNLTNIEHNLQPYNRIQNFRSEFNAIEQINLNKTIIASDNPNTNSDHNFYVCRNSANFYNESVKSHIFKGFNFRLSDEYISFIKDGLKLEISLTINLEFINNKDEIFNNKYDLVFYLSNNSFTNQSSKDVVWKNVRYQNKDKTITDYIDTRNHWEFTFNNHSYWFDIKHVFNKKHNFRFTDFKSLNSFHSLKYSIDKLKYRFYTPISLYEPIKNLNFNINKDDVSIDDIKKQIYLQQTNLKNSEFYKKNKVLWDGLYDNLKLEIQEEKKFKRFVWDDKINVKISLPVKQKYKKYLKDIYFIANYNKKYDLNWLIEIDELEINKTDLKNISRHFGDLNLLFLTALDTEIKDNILTIKPKKEYEHKFYNQKQVVLKFKDKNTNLINSNNNSSSNNQINSNTINQNQQIQSQNNTTNQINNSITNNLIYKNPYLYISIAIGSIFLICLLFLLNKIMIKRLNKQRESS</sequence>
<accession>A0A654IIV7</accession>
<name>A0A654IIV7_9MOLU</name>